<dbReference type="Proteomes" id="UP000324101">
    <property type="component" value="Chromosome"/>
</dbReference>
<dbReference type="AlphaFoldDB" id="A0A5P2DV64"/>
<dbReference type="EMBL" id="CP029189">
    <property type="protein sequence ID" value="QES57131.1"/>
    <property type="molecule type" value="Genomic_DNA"/>
</dbReference>
<dbReference type="RefSeq" id="WP_150259949.1">
    <property type="nucleotide sequence ID" value="NZ_CP029189.1"/>
</dbReference>
<dbReference type="OrthoDB" id="4312783at2"/>
<sequence length="76" mass="8684">MQRVMQTLEVMPDGVRRGDVIAVGGIPHRVRDVRELRGRRKRLEFEDGNVFVLGPWVAVKVARDRNAGGGPVRHWR</sequence>
<organism evidence="1 2">
    <name type="scientific">Streptomyces venezuelae</name>
    <dbReference type="NCBI Taxonomy" id="54571"/>
    <lineage>
        <taxon>Bacteria</taxon>
        <taxon>Bacillati</taxon>
        <taxon>Actinomycetota</taxon>
        <taxon>Actinomycetes</taxon>
        <taxon>Kitasatosporales</taxon>
        <taxon>Streptomycetaceae</taxon>
        <taxon>Streptomyces</taxon>
    </lineage>
</organism>
<accession>A0A5P2DV64</accession>
<name>A0A5P2DV64_STRVZ</name>
<protein>
    <submittedName>
        <fullName evidence="1">Uncharacterized protein</fullName>
    </submittedName>
</protein>
<evidence type="ECO:0000313" key="1">
    <source>
        <dbReference type="EMBL" id="QES57131.1"/>
    </source>
</evidence>
<reference evidence="1 2" key="1">
    <citation type="submission" date="2018-05" db="EMBL/GenBank/DDBJ databases">
        <title>Streptomyces venezuelae.</title>
        <authorList>
            <person name="Kim W."/>
            <person name="Lee N."/>
            <person name="Cho B.-K."/>
        </authorList>
    </citation>
    <scope>NUCLEOTIDE SEQUENCE [LARGE SCALE GENOMIC DNA]</scope>
    <source>
        <strain evidence="1 2">ATCC 21018</strain>
    </source>
</reference>
<evidence type="ECO:0000313" key="2">
    <source>
        <dbReference type="Proteomes" id="UP000324101"/>
    </source>
</evidence>
<proteinExistence type="predicted"/>
<gene>
    <name evidence="1" type="ORF">DEJ51_25540</name>
</gene>